<evidence type="ECO:0000256" key="1">
    <source>
        <dbReference type="SAM" id="MobiDB-lite"/>
    </source>
</evidence>
<dbReference type="Proteomes" id="UP000633943">
    <property type="component" value="Unassembled WGS sequence"/>
</dbReference>
<reference evidence="3 4" key="1">
    <citation type="submission" date="2019-12" db="EMBL/GenBank/DDBJ databases">
        <title>Comparative genomics gives insights into the taxonomy of the Azoarcus-Aromatoleum group and reveals separate origins of nif in the plant-associated Azoarcus and non-plant-associated Aromatoleum sub-groups.</title>
        <authorList>
            <person name="Lafos M."/>
            <person name="Maluk M."/>
            <person name="Batista M."/>
            <person name="Junghare M."/>
            <person name="Carmona M."/>
            <person name="Faoro H."/>
            <person name="Cruz L.M."/>
            <person name="Battistoni F."/>
            <person name="De Souza E."/>
            <person name="Pedrosa F."/>
            <person name="Chen W.-M."/>
            <person name="Poole P.S."/>
            <person name="Dixon R.A."/>
            <person name="James E.K."/>
        </authorList>
    </citation>
    <scope>NUCLEOTIDE SEQUENCE [LARGE SCALE GENOMIC DNA]</scope>
    <source>
        <strain evidence="3 4">PbN1</strain>
    </source>
</reference>
<feature type="compositionally biased region" description="Basic and acidic residues" evidence="1">
    <location>
        <begin position="71"/>
        <end position="80"/>
    </location>
</feature>
<protein>
    <submittedName>
        <fullName evidence="3">DUF3426 domain-containing protein</fullName>
    </submittedName>
</protein>
<dbReference type="EMBL" id="WTVP01000033">
    <property type="protein sequence ID" value="NMG16337.1"/>
    <property type="molecule type" value="Genomic_DNA"/>
</dbReference>
<organism evidence="3 4">
    <name type="scientific">Aromatoleum bremense</name>
    <dbReference type="NCBI Taxonomy" id="76115"/>
    <lineage>
        <taxon>Bacteria</taxon>
        <taxon>Pseudomonadati</taxon>
        <taxon>Pseudomonadota</taxon>
        <taxon>Betaproteobacteria</taxon>
        <taxon>Rhodocyclales</taxon>
        <taxon>Rhodocyclaceae</taxon>
        <taxon>Aromatoleum</taxon>
    </lineage>
</organism>
<gene>
    <name evidence="3" type="ORF">GPA24_12430</name>
</gene>
<evidence type="ECO:0000313" key="3">
    <source>
        <dbReference type="EMBL" id="NMG16337.1"/>
    </source>
</evidence>
<proteinExistence type="predicted"/>
<dbReference type="InterPro" id="IPR021834">
    <property type="entry name" value="DUF3426"/>
</dbReference>
<accession>A0ABX1NXZ5</accession>
<comment type="caution">
    <text evidence="3">The sequence shown here is derived from an EMBL/GenBank/DDBJ whole genome shotgun (WGS) entry which is preliminary data.</text>
</comment>
<dbReference type="InterPro" id="IPR011723">
    <property type="entry name" value="Znf/thioredoxin_put"/>
</dbReference>
<feature type="compositionally biased region" description="Low complexity" evidence="1">
    <location>
        <begin position="240"/>
        <end position="257"/>
    </location>
</feature>
<feature type="region of interest" description="Disordered" evidence="1">
    <location>
        <begin position="169"/>
        <end position="188"/>
    </location>
</feature>
<feature type="region of interest" description="Disordered" evidence="1">
    <location>
        <begin position="51"/>
        <end position="111"/>
    </location>
</feature>
<dbReference type="Pfam" id="PF11906">
    <property type="entry name" value="DUF3426"/>
    <property type="match status" value="1"/>
</dbReference>
<dbReference type="NCBIfam" id="TIGR02098">
    <property type="entry name" value="MJ0042_CXXC"/>
    <property type="match status" value="1"/>
</dbReference>
<evidence type="ECO:0000313" key="4">
    <source>
        <dbReference type="Proteomes" id="UP000633943"/>
    </source>
</evidence>
<name>A0ABX1NXZ5_9RHOO</name>
<keyword evidence="4" id="KW-1185">Reference proteome</keyword>
<feature type="domain" description="Zinc finger/thioredoxin putative" evidence="2">
    <location>
        <begin position="2"/>
        <end position="37"/>
    </location>
</feature>
<feature type="region of interest" description="Disordered" evidence="1">
    <location>
        <begin position="196"/>
        <end position="294"/>
    </location>
</feature>
<dbReference type="Pfam" id="PF13717">
    <property type="entry name" value="Zn_ribbon_4"/>
    <property type="match status" value="1"/>
</dbReference>
<evidence type="ECO:0000259" key="2">
    <source>
        <dbReference type="Pfam" id="PF13717"/>
    </source>
</evidence>
<sequence length="458" mass="49179">MMFARCPACQTVFRVQPEQLRVHQGEVRCGRCYASFNALDRVLHVAPAASAPATHVPQSPATAAPRTPESVPDRDDRFFILDDPPSAPAVTQQGADDRTETGTGPGAATGREAEIKIPQLDDFSDSLDFEIPETFLTSRPVAAQPPVHSAQSWPRQGGYETLDAFDKFVDRPQPPFDAAGDGDRGESEAAATFIPEPFEPWDHHEPVLPGDGHFSIATGDTAAEDDPLPPIRRARTGGIAPQPLDAPAAPASATLPARQDDDDEPPAGHASSRAQAADEANEGEHLDATYGPPASSGKRWLPGLGVGILLGALAVQSVFVFRDDITRRWPQLRPAYLSACAHLKCTLPLPRVAGAISIEASELQSEPGRAARFVLNATIRNRAPHPQAYPHLELTLTDVQDQPLVRRVLGPAQWLPAGLLEQGGAERSFDAGRDIVVQLPFEAPGVEATGYRVYAFYP</sequence>